<dbReference type="OrthoDB" id="3361196at2759"/>
<keyword evidence="1" id="KW-1133">Transmembrane helix</keyword>
<keyword evidence="1" id="KW-0472">Membrane</keyword>
<feature type="signal peptide" evidence="2">
    <location>
        <begin position="1"/>
        <end position="19"/>
    </location>
</feature>
<protein>
    <submittedName>
        <fullName evidence="3">Uncharacterized protein</fullName>
    </submittedName>
</protein>
<accession>A0A4R0RXJ3</accession>
<dbReference type="STRING" id="92696.A0A4R0RXJ3"/>
<organism evidence="3 4">
    <name type="scientific">Steccherinum ochraceum</name>
    <dbReference type="NCBI Taxonomy" id="92696"/>
    <lineage>
        <taxon>Eukaryota</taxon>
        <taxon>Fungi</taxon>
        <taxon>Dikarya</taxon>
        <taxon>Basidiomycota</taxon>
        <taxon>Agaricomycotina</taxon>
        <taxon>Agaricomycetes</taxon>
        <taxon>Polyporales</taxon>
        <taxon>Steccherinaceae</taxon>
        <taxon>Steccherinum</taxon>
    </lineage>
</organism>
<sequence length="178" mass="18866">MHFHLFFVLLVALFPLSLASPLFGSSLAKRTDPVFPDQPTSCPICAQNYPNINSCAQAAPVLANVSEILFNPGAFIDVIKCACTDTFQSAFPQCVDCFTKTNQTDVLNTPDLPSILSGLRSICALESSLIGNVSNTNGETTPSAPTPSPTTSGAKEQFALAFSAPFIALLGLFTLNFV</sequence>
<dbReference type="EMBL" id="RWJN01000087">
    <property type="protein sequence ID" value="TCD67734.1"/>
    <property type="molecule type" value="Genomic_DNA"/>
</dbReference>
<dbReference type="AlphaFoldDB" id="A0A4R0RXJ3"/>
<keyword evidence="2" id="KW-0732">Signal</keyword>
<keyword evidence="4" id="KW-1185">Reference proteome</keyword>
<evidence type="ECO:0000256" key="1">
    <source>
        <dbReference type="SAM" id="Phobius"/>
    </source>
</evidence>
<feature type="transmembrane region" description="Helical" evidence="1">
    <location>
        <begin position="158"/>
        <end position="177"/>
    </location>
</feature>
<gene>
    <name evidence="3" type="ORF">EIP91_011976</name>
</gene>
<feature type="chain" id="PRO_5020370031" evidence="2">
    <location>
        <begin position="20"/>
        <end position="178"/>
    </location>
</feature>
<evidence type="ECO:0000313" key="4">
    <source>
        <dbReference type="Proteomes" id="UP000292702"/>
    </source>
</evidence>
<evidence type="ECO:0000256" key="2">
    <source>
        <dbReference type="SAM" id="SignalP"/>
    </source>
</evidence>
<name>A0A4R0RXJ3_9APHY</name>
<keyword evidence="1" id="KW-0812">Transmembrane</keyword>
<reference evidence="3 4" key="1">
    <citation type="submission" date="2018-11" db="EMBL/GenBank/DDBJ databases">
        <title>Genome assembly of Steccherinum ochraceum LE-BIN_3174, the white-rot fungus of the Steccherinaceae family (The Residual Polyporoid clade, Polyporales, Basidiomycota).</title>
        <authorList>
            <person name="Fedorova T.V."/>
            <person name="Glazunova O.A."/>
            <person name="Landesman E.O."/>
            <person name="Moiseenko K.V."/>
            <person name="Psurtseva N.V."/>
            <person name="Savinova O.S."/>
            <person name="Shakhova N.V."/>
            <person name="Tyazhelova T.V."/>
            <person name="Vasina D.V."/>
        </authorList>
    </citation>
    <scope>NUCLEOTIDE SEQUENCE [LARGE SCALE GENOMIC DNA]</scope>
    <source>
        <strain evidence="3 4">LE-BIN_3174</strain>
    </source>
</reference>
<dbReference type="Proteomes" id="UP000292702">
    <property type="component" value="Unassembled WGS sequence"/>
</dbReference>
<comment type="caution">
    <text evidence="3">The sequence shown here is derived from an EMBL/GenBank/DDBJ whole genome shotgun (WGS) entry which is preliminary data.</text>
</comment>
<evidence type="ECO:0000313" key="3">
    <source>
        <dbReference type="EMBL" id="TCD67734.1"/>
    </source>
</evidence>
<proteinExistence type="predicted"/>